<dbReference type="PANTHER" id="PTHR47268:SF4">
    <property type="entry name" value="ACYLPHOSPHATASE"/>
    <property type="match status" value="1"/>
</dbReference>
<dbReference type="PROSITE" id="PS00150">
    <property type="entry name" value="ACYLPHOSPHATASE_1"/>
    <property type="match status" value="1"/>
</dbReference>
<reference evidence="2" key="1">
    <citation type="submission" date="2014-09" db="EMBL/GenBank/DDBJ databases">
        <authorList>
            <person name="Probst J Alexander"/>
        </authorList>
    </citation>
    <scope>NUCLEOTIDE SEQUENCE</scope>
</reference>
<dbReference type="EMBL" id="CCXY01000044">
    <property type="protein sequence ID" value="CEG11313.1"/>
    <property type="molecule type" value="Genomic_DNA"/>
</dbReference>
<dbReference type="Gene3D" id="3.30.70.100">
    <property type="match status" value="1"/>
</dbReference>
<evidence type="ECO:0000259" key="1">
    <source>
        <dbReference type="PROSITE" id="PS51160"/>
    </source>
</evidence>
<evidence type="ECO:0000313" key="3">
    <source>
        <dbReference type="EMBL" id="CEG13238.1"/>
    </source>
</evidence>
<gene>
    <name evidence="2" type="primary">acyP</name>
    <name evidence="2" type="ORF">MSIBF_A1380014</name>
    <name evidence="3" type="ORF">MSIBF_A3500001</name>
</gene>
<feature type="domain" description="Acylphosphatase-like" evidence="1">
    <location>
        <begin position="3"/>
        <end position="94"/>
    </location>
</feature>
<dbReference type="InterPro" id="IPR020456">
    <property type="entry name" value="Acylphosphatase"/>
</dbReference>
<dbReference type="InterPro" id="IPR001792">
    <property type="entry name" value="Acylphosphatase-like_dom"/>
</dbReference>
<name>A0A098E641_9ZZZZ</name>
<dbReference type="SUPFAM" id="SSF54975">
    <property type="entry name" value="Acylphosphatase/BLUF domain-like"/>
    <property type="match status" value="1"/>
</dbReference>
<dbReference type="EMBL" id="CCXY01000280">
    <property type="protein sequence ID" value="CEG13238.1"/>
    <property type="molecule type" value="Genomic_DNA"/>
</dbReference>
<dbReference type="AlphaFoldDB" id="A0A098E641"/>
<dbReference type="GO" id="GO:0003998">
    <property type="term" value="F:acylphosphatase activity"/>
    <property type="evidence" value="ECO:0007669"/>
    <property type="project" value="UniProtKB-EC"/>
</dbReference>
<protein>
    <submittedName>
        <fullName evidence="2">Acylphosphatase</fullName>
        <ecNumber evidence="2">3.6.1.7</ecNumber>
    </submittedName>
</protein>
<sequence length="96" mass="11256">MKRVHVFVSGIVQGVGFRWFIEKNAKELNLNGFVKNIRNGERSRQVEAVFQGDEKSIDEIIKLCKKGPLFSYVRKVEVNEENRTEEFYDFEILSDI</sequence>
<organism evidence="2">
    <name type="scientific">groundwater metagenome</name>
    <dbReference type="NCBI Taxonomy" id="717931"/>
    <lineage>
        <taxon>unclassified sequences</taxon>
        <taxon>metagenomes</taxon>
        <taxon>ecological metagenomes</taxon>
    </lineage>
</organism>
<dbReference type="InterPro" id="IPR017968">
    <property type="entry name" value="Acylphosphatase_CS"/>
</dbReference>
<keyword evidence="2" id="KW-0378">Hydrolase</keyword>
<dbReference type="PANTHER" id="PTHR47268">
    <property type="entry name" value="ACYLPHOSPHATASE"/>
    <property type="match status" value="1"/>
</dbReference>
<dbReference type="InterPro" id="IPR036046">
    <property type="entry name" value="Acylphosphatase-like_dom_sf"/>
</dbReference>
<dbReference type="PROSITE" id="PS51160">
    <property type="entry name" value="ACYLPHOSPHATASE_3"/>
    <property type="match status" value="1"/>
</dbReference>
<dbReference type="EC" id="3.6.1.7" evidence="2"/>
<proteinExistence type="predicted"/>
<dbReference type="Pfam" id="PF00708">
    <property type="entry name" value="Acylphosphatase"/>
    <property type="match status" value="1"/>
</dbReference>
<accession>A0A098E641</accession>
<evidence type="ECO:0000313" key="2">
    <source>
        <dbReference type="EMBL" id="CEG11313.1"/>
    </source>
</evidence>